<accession>G2KMX3</accession>
<gene>
    <name evidence="2" type="ordered locus">MICA_568</name>
</gene>
<feature type="region of interest" description="Disordered" evidence="1">
    <location>
        <begin position="116"/>
        <end position="172"/>
    </location>
</feature>
<dbReference type="RefSeq" id="WP_014102128.1">
    <property type="nucleotide sequence ID" value="NC_016026.1"/>
</dbReference>
<evidence type="ECO:0000256" key="1">
    <source>
        <dbReference type="SAM" id="MobiDB-lite"/>
    </source>
</evidence>
<dbReference type="HOGENOM" id="CLU_831085_0_0_5"/>
<keyword evidence="3" id="KW-1185">Reference proteome</keyword>
<name>G2KMX3_MICAA</name>
<dbReference type="STRING" id="856793.MICA_568"/>
<evidence type="ECO:0008006" key="4">
    <source>
        <dbReference type="Google" id="ProtNLM"/>
    </source>
</evidence>
<dbReference type="KEGG" id="mai:MICA_568"/>
<organism evidence="2 3">
    <name type="scientific">Micavibrio aeruginosavorus (strain ARL-13)</name>
    <dbReference type="NCBI Taxonomy" id="856793"/>
    <lineage>
        <taxon>Bacteria</taxon>
        <taxon>Pseudomonadati</taxon>
        <taxon>Bdellovibrionota</taxon>
        <taxon>Bdellovibrionia</taxon>
        <taxon>Bdellovibrionales</taxon>
        <taxon>Pseudobdellovibrionaceae</taxon>
        <taxon>Micavibrio</taxon>
    </lineage>
</organism>
<protein>
    <recommendedName>
        <fullName evidence="4">DUF1376 domain-containing protein</fullName>
    </recommendedName>
</protein>
<dbReference type="EMBL" id="CP002382">
    <property type="protein sequence ID" value="AEP08905.1"/>
    <property type="molecule type" value="Genomic_DNA"/>
</dbReference>
<feature type="compositionally biased region" description="Polar residues" evidence="1">
    <location>
        <begin position="138"/>
        <end position="149"/>
    </location>
</feature>
<dbReference type="AlphaFoldDB" id="G2KMX3"/>
<dbReference type="Proteomes" id="UP000009286">
    <property type="component" value="Chromosome"/>
</dbReference>
<reference evidence="2 3" key="1">
    <citation type="journal article" date="2011" name="BMC Genomics">
        <title>Genomic insights into an obligate epibiotic bacterial predator: Micavibrio aeruginosavorus ARL-13.</title>
        <authorList>
            <person name="Wang Z."/>
            <person name="Kadouri D."/>
            <person name="Wu M."/>
        </authorList>
    </citation>
    <scope>NUCLEOTIDE SEQUENCE [LARGE SCALE GENOMIC DNA]</scope>
    <source>
        <strain evidence="2 3">ARL-13</strain>
    </source>
</reference>
<dbReference type="OrthoDB" id="8255944at2"/>
<proteinExistence type="predicted"/>
<evidence type="ECO:0000313" key="2">
    <source>
        <dbReference type="EMBL" id="AEP08905.1"/>
    </source>
</evidence>
<evidence type="ECO:0000313" key="3">
    <source>
        <dbReference type="Proteomes" id="UP000009286"/>
    </source>
</evidence>
<sequence length="334" mass="36981">MTEHKVLFVEWCAKDALDGTQQMDPMTELAYRRVLDMIYATNDDLLDDDKVLQYSTKTGPKWKAIKKALIEVHKKIYVENGKIRNVVCTKKLEKSRANIEQKSVAGKLSAEARKALKDNETGSTAVGTDVATAEPTGVPTNQEPNNQLKESPLPPSGEKVSRGTKPKPRPIADDSGFAEFWAAYPSDEGETAARAQFLNQIMFKGADPAQMTRAAKAYARKCAENKIEPKFVTHAKKWLHEQYYLDAALNVPEPKAISTEDMADWQRAIAAEIGAAATVAWFRDALWSAPVLTMPGKFAMDRVKTDYFTALQRALGADIQLVYTPAKPTQETAA</sequence>